<keyword evidence="2" id="KW-1185">Reference proteome</keyword>
<reference evidence="1" key="1">
    <citation type="journal article" date="2021" name="mSystems">
        <title>Bacteria and Archaea Synergistically Convert Glycine Betaine to Biogenic Methane in the Formosa Cold Seep of the South China Sea.</title>
        <authorList>
            <person name="Li L."/>
            <person name="Zhang W."/>
            <person name="Zhang S."/>
            <person name="Song L."/>
            <person name="Sun Q."/>
            <person name="Zhang H."/>
            <person name="Xiang H."/>
            <person name="Dong X."/>
        </authorList>
    </citation>
    <scope>NUCLEOTIDE SEQUENCE</scope>
    <source>
        <strain evidence="1">ZWT</strain>
    </source>
</reference>
<reference evidence="1" key="2">
    <citation type="submission" date="2021-04" db="EMBL/GenBank/DDBJ databases">
        <authorList>
            <person name="Dong X."/>
        </authorList>
    </citation>
    <scope>NUCLEOTIDE SEQUENCE</scope>
    <source>
        <strain evidence="1">ZWT</strain>
    </source>
</reference>
<dbReference type="SUPFAM" id="SSF160544">
    <property type="entry name" value="EscU C-terminal domain-like"/>
    <property type="match status" value="1"/>
</dbReference>
<protein>
    <submittedName>
        <fullName evidence="1">EscU/YscU/HrcU family type III secretion system export apparatus switch protein</fullName>
    </submittedName>
</protein>
<gene>
    <name evidence="1" type="ORF">KDK92_11575</name>
</gene>
<name>A0A9J6P472_9CLOT</name>
<dbReference type="Pfam" id="PF01312">
    <property type="entry name" value="Bac_export_2"/>
    <property type="match status" value="1"/>
</dbReference>
<organism evidence="1 2">
    <name type="scientific">Oceanirhabdus seepicola</name>
    <dbReference type="NCBI Taxonomy" id="2828781"/>
    <lineage>
        <taxon>Bacteria</taxon>
        <taxon>Bacillati</taxon>
        <taxon>Bacillota</taxon>
        <taxon>Clostridia</taxon>
        <taxon>Eubacteriales</taxon>
        <taxon>Clostridiaceae</taxon>
        <taxon>Oceanirhabdus</taxon>
    </lineage>
</organism>
<accession>A0A9J6P472</accession>
<dbReference type="GO" id="GO:0005886">
    <property type="term" value="C:plasma membrane"/>
    <property type="evidence" value="ECO:0007669"/>
    <property type="project" value="TreeGrafter"/>
</dbReference>
<evidence type="ECO:0000313" key="1">
    <source>
        <dbReference type="EMBL" id="MCM1990376.1"/>
    </source>
</evidence>
<evidence type="ECO:0000313" key="2">
    <source>
        <dbReference type="Proteomes" id="UP001056429"/>
    </source>
</evidence>
<dbReference type="AlphaFoldDB" id="A0A9J6P472"/>
<proteinExistence type="predicted"/>
<dbReference type="RefSeq" id="WP_250859413.1">
    <property type="nucleotide sequence ID" value="NZ_JAGSOJ010000002.1"/>
</dbReference>
<dbReference type="InterPro" id="IPR029025">
    <property type="entry name" value="T3SS_substrate_exporter_C"/>
</dbReference>
<dbReference type="EMBL" id="JAGSOJ010000002">
    <property type="protein sequence ID" value="MCM1990376.1"/>
    <property type="molecule type" value="Genomic_DNA"/>
</dbReference>
<dbReference type="PANTHER" id="PTHR30531">
    <property type="entry name" value="FLAGELLAR BIOSYNTHETIC PROTEIN FLHB"/>
    <property type="match status" value="1"/>
</dbReference>
<dbReference type="Proteomes" id="UP001056429">
    <property type="component" value="Unassembled WGS sequence"/>
</dbReference>
<dbReference type="Gene3D" id="3.40.1690.10">
    <property type="entry name" value="secretion proteins EscU"/>
    <property type="match status" value="1"/>
</dbReference>
<dbReference type="PANTHER" id="PTHR30531:SF12">
    <property type="entry name" value="FLAGELLAR BIOSYNTHETIC PROTEIN FLHB"/>
    <property type="match status" value="1"/>
</dbReference>
<dbReference type="InterPro" id="IPR006135">
    <property type="entry name" value="T3SS_substrate_exporter"/>
</dbReference>
<dbReference type="GO" id="GO:0009306">
    <property type="term" value="P:protein secretion"/>
    <property type="evidence" value="ECO:0007669"/>
    <property type="project" value="InterPro"/>
</dbReference>
<comment type="caution">
    <text evidence="1">The sequence shown here is derived from an EMBL/GenBank/DDBJ whole genome shotgun (WGS) entry which is preliminary data.</text>
</comment>
<sequence>MSERKKAAALKYEANMDAPIVTAAGVGKIAEKIIEEAEENFVPTVENKELAELLTNVECGEEIPTELYDVVANILAYVMELDQKVEGDK</sequence>